<dbReference type="InterPro" id="IPR010730">
    <property type="entry name" value="HET"/>
</dbReference>
<proteinExistence type="predicted"/>
<sequence>MYRPAMLPGQRRGDYGLASAWRDKAMNETVEESMSAGNECGKGDMLLIDNTFDNSRGWGDGLLFVPGLPLEIRPAAELGFTAGPGSDASLQVAQGNPTEEYEYAHCNINLKTTHQLCIACKDTFNYYCLFVDEITKWKDDSHAEGDVFPMANNVIHQGSLIPLVGFANGTVPCVICAEIWSKIKSLYPHLDSSLYQDYRIECSWQRHTSAKDEQKMWFTMTDPNDEKDPLWNWQPILQLSMWPKAHFSSHFEAKGNTAAVIPIRGPWDGCADAGTNDSLNTRGLVLGWLDRCMRNTEGLHTLCNRQDRVFLPTRLLDVRQALERANVRLVCPSERPELFASDGSRDYVTLSHCWGAWGAKENPILKIDNLESRKGDGLPWEEIPRTFQDVFKIASWFGWNWLWIDSLCIVQDSKRDWEQEAAMMDKVYQNAQINISADSGEDNRAGCFVHQQQNATTPLEFASKTAAEGWLVTTESAFSWMDSATSLSRAWIYRERQLAPRVLHFTETEVVWECCGRQGSGFASETMPGGAPFDRIFNGETKLQIQWSRARHDANPTEDDESLQSIYRLWNSTCEGLSAKSVTHPQDMPVILSSLAREMHRMIPDDEYAGGLWRSTMPDSLLWWNEGVRLDDVGDVAPSWSWLSVASHVNLAIQNRAQHKIAVAQVTGTDLDLETADPYGRVSRGELRMAGYLRRLHFHFINPGRFIISVIEQDSHGQDRLRLIGPDWNQHDGQVCHLAVDSTLILPYQQLECYAFFSSIAEWAQDFETCSRKISCLLLEPVEGAESTFRRLGVLRNICDAYSFKLRYAVAPEATHADAGVLRSEQQENSIGYTGPRSSAHIGSMGLPIARPLNIWDLLAKLIQHKRWDIIDDFKQNASERMSSNASQEMGCLAETSEPEDGMGDGEDIHQEEESVISHSQATNGGMPVSKDRDLAHTYIDAVPALEIDGAVRVRSSHEVCTKIIRQVMRHTSSDTHSVPISKSRAQAVDELAIIESATEAYGSQVAPIEALYQFDDVVDALQRGLQMVPWLKRLDVVDVILV</sequence>
<name>A0ABY6UJG8_BIOOC</name>
<dbReference type="Pfam" id="PF06985">
    <property type="entry name" value="HET"/>
    <property type="match status" value="1"/>
</dbReference>
<accession>A0ABY6UJG8</accession>
<evidence type="ECO:0000313" key="3">
    <source>
        <dbReference type="Proteomes" id="UP000766486"/>
    </source>
</evidence>
<gene>
    <name evidence="2" type="ORF">CLO192961_LOCUS278526</name>
</gene>
<organism evidence="2 3">
    <name type="scientific">Bionectria ochroleuca</name>
    <name type="common">Gliocladium roseum</name>
    <dbReference type="NCBI Taxonomy" id="29856"/>
    <lineage>
        <taxon>Eukaryota</taxon>
        <taxon>Fungi</taxon>
        <taxon>Dikarya</taxon>
        <taxon>Ascomycota</taxon>
        <taxon>Pezizomycotina</taxon>
        <taxon>Sordariomycetes</taxon>
        <taxon>Hypocreomycetidae</taxon>
        <taxon>Hypocreales</taxon>
        <taxon>Bionectriaceae</taxon>
        <taxon>Clonostachys</taxon>
    </lineage>
</organism>
<reference evidence="2 3" key="1">
    <citation type="submission" date="2019-06" db="EMBL/GenBank/DDBJ databases">
        <authorList>
            <person name="Broberg M."/>
        </authorList>
    </citation>
    <scope>NUCLEOTIDE SEQUENCE [LARGE SCALE GENOMIC DNA]</scope>
</reference>
<evidence type="ECO:0000259" key="1">
    <source>
        <dbReference type="Pfam" id="PF06985"/>
    </source>
</evidence>
<keyword evidence="3" id="KW-1185">Reference proteome</keyword>
<evidence type="ECO:0000313" key="2">
    <source>
        <dbReference type="EMBL" id="VUC30194.1"/>
    </source>
</evidence>
<feature type="domain" description="Heterokaryon incompatibility" evidence="1">
    <location>
        <begin position="347"/>
        <end position="495"/>
    </location>
</feature>
<dbReference type="Proteomes" id="UP000766486">
    <property type="component" value="Unassembled WGS sequence"/>
</dbReference>
<comment type="caution">
    <text evidence="2">The sequence shown here is derived from an EMBL/GenBank/DDBJ whole genome shotgun (WGS) entry which is preliminary data.</text>
</comment>
<dbReference type="EMBL" id="CABFNS010000814">
    <property type="protein sequence ID" value="VUC30194.1"/>
    <property type="molecule type" value="Genomic_DNA"/>
</dbReference>
<dbReference type="PANTHER" id="PTHR33112">
    <property type="entry name" value="DOMAIN PROTEIN, PUTATIVE-RELATED"/>
    <property type="match status" value="1"/>
</dbReference>
<dbReference type="PANTHER" id="PTHR33112:SF16">
    <property type="entry name" value="HETEROKARYON INCOMPATIBILITY DOMAIN-CONTAINING PROTEIN"/>
    <property type="match status" value="1"/>
</dbReference>
<protein>
    <recommendedName>
        <fullName evidence="1">Heterokaryon incompatibility domain-containing protein</fullName>
    </recommendedName>
</protein>